<dbReference type="EMBL" id="JAYKXN010000004">
    <property type="protein sequence ID" value="KAK7293702.1"/>
    <property type="molecule type" value="Genomic_DNA"/>
</dbReference>
<dbReference type="PANTHER" id="PTHR48409">
    <property type="entry name" value="GLYCOSYLTRANSFERASE FAMILY PROTEIN 64 C3"/>
    <property type="match status" value="1"/>
</dbReference>
<gene>
    <name evidence="6" type="ORF">RJT34_16575</name>
</gene>
<protein>
    <recommendedName>
        <fullName evidence="5">Glycosyl transferase 64 domain-containing protein</fullName>
    </recommendedName>
</protein>
<dbReference type="InterPro" id="IPR053318">
    <property type="entry name" value="GT64"/>
</dbReference>
<proteinExistence type="inferred from homology"/>
<dbReference type="GO" id="GO:0016020">
    <property type="term" value="C:membrane"/>
    <property type="evidence" value="ECO:0007669"/>
    <property type="project" value="InterPro"/>
</dbReference>
<dbReference type="AlphaFoldDB" id="A0AAN9PDT8"/>
<comment type="caution">
    <text evidence="6">The sequence shown here is derived from an EMBL/GenBank/DDBJ whole genome shotgun (WGS) entry which is preliminary data.</text>
</comment>
<feature type="domain" description="Glycosyl transferase 64" evidence="5">
    <location>
        <begin position="71"/>
        <end position="151"/>
    </location>
</feature>
<evidence type="ECO:0000256" key="1">
    <source>
        <dbReference type="ARBA" id="ARBA00008700"/>
    </source>
</evidence>
<name>A0AAN9PDT8_CLITE</name>
<feature type="compositionally biased region" description="Low complexity" evidence="4">
    <location>
        <begin position="13"/>
        <end position="27"/>
    </location>
</feature>
<evidence type="ECO:0000313" key="6">
    <source>
        <dbReference type="EMBL" id="KAK7293702.1"/>
    </source>
</evidence>
<dbReference type="Proteomes" id="UP001359559">
    <property type="component" value="Unassembled WGS sequence"/>
</dbReference>
<dbReference type="Pfam" id="PF09258">
    <property type="entry name" value="Glyco_transf_64"/>
    <property type="match status" value="1"/>
</dbReference>
<evidence type="ECO:0000256" key="4">
    <source>
        <dbReference type="SAM" id="MobiDB-lite"/>
    </source>
</evidence>
<dbReference type="InterPro" id="IPR015338">
    <property type="entry name" value="GT64_dom"/>
</dbReference>
<dbReference type="GO" id="GO:0016757">
    <property type="term" value="F:glycosyltransferase activity"/>
    <property type="evidence" value="ECO:0007669"/>
    <property type="project" value="InterPro"/>
</dbReference>
<dbReference type="InterPro" id="IPR029044">
    <property type="entry name" value="Nucleotide-diphossugar_trans"/>
</dbReference>
<evidence type="ECO:0000256" key="3">
    <source>
        <dbReference type="ARBA" id="ARBA00023157"/>
    </source>
</evidence>
<organism evidence="6 7">
    <name type="scientific">Clitoria ternatea</name>
    <name type="common">Butterfly pea</name>
    <dbReference type="NCBI Taxonomy" id="43366"/>
    <lineage>
        <taxon>Eukaryota</taxon>
        <taxon>Viridiplantae</taxon>
        <taxon>Streptophyta</taxon>
        <taxon>Embryophyta</taxon>
        <taxon>Tracheophyta</taxon>
        <taxon>Spermatophyta</taxon>
        <taxon>Magnoliopsida</taxon>
        <taxon>eudicotyledons</taxon>
        <taxon>Gunneridae</taxon>
        <taxon>Pentapetalae</taxon>
        <taxon>rosids</taxon>
        <taxon>fabids</taxon>
        <taxon>Fabales</taxon>
        <taxon>Fabaceae</taxon>
        <taxon>Papilionoideae</taxon>
        <taxon>50 kb inversion clade</taxon>
        <taxon>NPAAA clade</taxon>
        <taxon>indigoferoid/millettioid clade</taxon>
        <taxon>Phaseoleae</taxon>
        <taxon>Clitoria</taxon>
    </lineage>
</organism>
<feature type="compositionally biased region" description="Low complexity" evidence="4">
    <location>
        <begin position="44"/>
        <end position="56"/>
    </location>
</feature>
<dbReference type="Gene3D" id="3.90.550.10">
    <property type="entry name" value="Spore Coat Polysaccharide Biosynthesis Protein SpsA, Chain A"/>
    <property type="match status" value="1"/>
</dbReference>
<reference evidence="6 7" key="1">
    <citation type="submission" date="2024-01" db="EMBL/GenBank/DDBJ databases">
        <title>The genomes of 5 underutilized Papilionoideae crops provide insights into root nodulation and disease resistance.</title>
        <authorList>
            <person name="Yuan L."/>
        </authorList>
    </citation>
    <scope>NUCLEOTIDE SEQUENCE [LARGE SCALE GENOMIC DNA]</scope>
    <source>
        <strain evidence="6">LY-2023</strain>
        <tissue evidence="6">Leaf</tissue>
    </source>
</reference>
<evidence type="ECO:0000256" key="2">
    <source>
        <dbReference type="ARBA" id="ARBA00022679"/>
    </source>
</evidence>
<keyword evidence="3" id="KW-1015">Disulfide bond</keyword>
<evidence type="ECO:0000313" key="7">
    <source>
        <dbReference type="Proteomes" id="UP001359559"/>
    </source>
</evidence>
<keyword evidence="2" id="KW-0808">Transferase</keyword>
<sequence>MVVHMSKVHDDTLSPTCTPSPTSYPLSASSKETPPHRHLSFTNSSTTSPPHQPSSTLIAPPPLTRASSSPTDIDTDVVLIYDNDKEVDIASMEFMFCVWENNYHRLIGLFTRLHGLDLNWKEWIYMVHLDRYSIVLTKFMLVRSEYLYLYMCRARVRM</sequence>
<comment type="similarity">
    <text evidence="1">Belongs to the glycosyltransferase 64 family.</text>
</comment>
<feature type="region of interest" description="Disordered" evidence="4">
    <location>
        <begin position="1"/>
        <end position="70"/>
    </location>
</feature>
<dbReference type="PANTHER" id="PTHR48409:SF1">
    <property type="entry name" value="GLYCOSYLTRANSFERASE FAMILY PROTEIN 64 C3"/>
    <property type="match status" value="1"/>
</dbReference>
<keyword evidence="7" id="KW-1185">Reference proteome</keyword>
<evidence type="ECO:0000259" key="5">
    <source>
        <dbReference type="Pfam" id="PF09258"/>
    </source>
</evidence>
<accession>A0AAN9PDT8</accession>